<organism evidence="3 4">
    <name type="scientific">Dactylonectria macrodidyma</name>
    <dbReference type="NCBI Taxonomy" id="307937"/>
    <lineage>
        <taxon>Eukaryota</taxon>
        <taxon>Fungi</taxon>
        <taxon>Dikarya</taxon>
        <taxon>Ascomycota</taxon>
        <taxon>Pezizomycotina</taxon>
        <taxon>Sordariomycetes</taxon>
        <taxon>Hypocreomycetidae</taxon>
        <taxon>Hypocreales</taxon>
        <taxon>Nectriaceae</taxon>
        <taxon>Dactylonectria</taxon>
    </lineage>
</organism>
<keyword evidence="4" id="KW-1185">Reference proteome</keyword>
<feature type="signal peptide" evidence="2">
    <location>
        <begin position="1"/>
        <end position="21"/>
    </location>
</feature>
<dbReference type="EMBL" id="JAGMUV010000003">
    <property type="protein sequence ID" value="KAH7165913.1"/>
    <property type="molecule type" value="Genomic_DNA"/>
</dbReference>
<feature type="transmembrane region" description="Helical" evidence="1">
    <location>
        <begin position="65"/>
        <end position="84"/>
    </location>
</feature>
<comment type="caution">
    <text evidence="3">The sequence shown here is derived from an EMBL/GenBank/DDBJ whole genome shotgun (WGS) entry which is preliminary data.</text>
</comment>
<dbReference type="OrthoDB" id="1523883at2759"/>
<sequence>MAPGTFFNPRTLLLVTPLVSSTCTLWFSRDQEFFLRIFTSRIDEEQANDVLPPYITAMFNRGTSAVVGLIGVTFSSSLANIWLYRPILQSRGSLRWYSLTAALALGHLAWVPAVAWKLKTIMDDASEDEGTTNVATMRRWLKVNLIRMLTTDLSAWLCAVAAITTTLSV</sequence>
<evidence type="ECO:0008006" key="5">
    <source>
        <dbReference type="Google" id="ProtNLM"/>
    </source>
</evidence>
<dbReference type="AlphaFoldDB" id="A0A9P9FKQ7"/>
<keyword evidence="1" id="KW-0472">Membrane</keyword>
<evidence type="ECO:0000256" key="2">
    <source>
        <dbReference type="SAM" id="SignalP"/>
    </source>
</evidence>
<evidence type="ECO:0000313" key="4">
    <source>
        <dbReference type="Proteomes" id="UP000738349"/>
    </source>
</evidence>
<protein>
    <recommendedName>
        <fullName evidence="5">Integral membrane protein</fullName>
    </recommendedName>
</protein>
<evidence type="ECO:0000313" key="3">
    <source>
        <dbReference type="EMBL" id="KAH7165913.1"/>
    </source>
</evidence>
<name>A0A9P9FKQ7_9HYPO</name>
<proteinExistence type="predicted"/>
<feature type="chain" id="PRO_5040465076" description="Integral membrane protein" evidence="2">
    <location>
        <begin position="22"/>
        <end position="169"/>
    </location>
</feature>
<dbReference type="Proteomes" id="UP000738349">
    <property type="component" value="Unassembled WGS sequence"/>
</dbReference>
<feature type="transmembrane region" description="Helical" evidence="1">
    <location>
        <begin position="145"/>
        <end position="167"/>
    </location>
</feature>
<keyword evidence="1" id="KW-1133">Transmembrane helix</keyword>
<reference evidence="3" key="1">
    <citation type="journal article" date="2021" name="Nat. Commun.">
        <title>Genetic determinants of endophytism in the Arabidopsis root mycobiome.</title>
        <authorList>
            <person name="Mesny F."/>
            <person name="Miyauchi S."/>
            <person name="Thiergart T."/>
            <person name="Pickel B."/>
            <person name="Atanasova L."/>
            <person name="Karlsson M."/>
            <person name="Huettel B."/>
            <person name="Barry K.W."/>
            <person name="Haridas S."/>
            <person name="Chen C."/>
            <person name="Bauer D."/>
            <person name="Andreopoulos W."/>
            <person name="Pangilinan J."/>
            <person name="LaButti K."/>
            <person name="Riley R."/>
            <person name="Lipzen A."/>
            <person name="Clum A."/>
            <person name="Drula E."/>
            <person name="Henrissat B."/>
            <person name="Kohler A."/>
            <person name="Grigoriev I.V."/>
            <person name="Martin F.M."/>
            <person name="Hacquard S."/>
        </authorList>
    </citation>
    <scope>NUCLEOTIDE SEQUENCE</scope>
    <source>
        <strain evidence="3">MPI-CAGE-AT-0147</strain>
    </source>
</reference>
<evidence type="ECO:0000256" key="1">
    <source>
        <dbReference type="SAM" id="Phobius"/>
    </source>
</evidence>
<keyword evidence="2" id="KW-0732">Signal</keyword>
<keyword evidence="1" id="KW-0812">Transmembrane</keyword>
<feature type="transmembrane region" description="Helical" evidence="1">
    <location>
        <begin position="96"/>
        <end position="116"/>
    </location>
</feature>
<accession>A0A9P9FKQ7</accession>
<gene>
    <name evidence="3" type="ORF">EDB81DRAFT_267265</name>
</gene>